<feature type="region of interest" description="Disordered" evidence="1">
    <location>
        <begin position="15"/>
        <end position="44"/>
    </location>
</feature>
<evidence type="ECO:0000256" key="1">
    <source>
        <dbReference type="SAM" id="MobiDB-lite"/>
    </source>
</evidence>
<dbReference type="Proteomes" id="UP000199561">
    <property type="component" value="Unassembled WGS sequence"/>
</dbReference>
<feature type="compositionally biased region" description="Basic and acidic residues" evidence="1">
    <location>
        <begin position="15"/>
        <end position="24"/>
    </location>
</feature>
<dbReference type="InterPro" id="IPR025592">
    <property type="entry name" value="DUF4347"/>
</dbReference>
<evidence type="ECO:0000259" key="2">
    <source>
        <dbReference type="Pfam" id="PF14252"/>
    </source>
</evidence>
<sequence>MTRNPLTHLALTKLKPDNTMDRPNDMSLAKQHTPLSPENKTPSQPLPCKEIVFIDQGVDDYPTLIAGVKAGVDIHLIDSMQDGVLQITAILKQQADISTVHIVSHGNVGYLALGNSVLSTETLMHYRDTLLLWRQALNSDADILIYGCEVAKGAVGFGFIEELAKITSTNIAASQSLTGHLDRNADWNLNIRIGHIRSSIPFNDKTISAYQSTLATQIEDFNTDPLVNFVPSFTLNGFTYTFTADGDGGDFTWESNLGVTSSGAIKPDSGAGTIPDNTETTERYTIAKTDGTAFVFNNIQLWSGTQSVTVTGKLNGSTVGTTTLTANNSTFQLASFGSATVVDLIEVSSVNFDISTSDVFDNFSYDLMLPNTPPSISISSASNSYTENATAIQIDSMASLSDADGSADWNGGKLEVQITGNNEAADRISISDTNGDGIAITISGTNIFANAIDIGDLSVSDGTVTNGTKLTITFNGNATNDNVQEVLQSIRYDNTSDNPGTANRTITFTATDTHGATASDTRTVTVTAVNDAPTLTATGSSPTFNQGGTAADLFSSITASTVESNQTLEQLIITVTDVTDGAGANEFLIIDGEDVALSNGNTGNTATLGIGYSVALVVDTATVTLTKAGMSTADVQTLIDGLAYSNTSSSPSSANRVVTITSMQDNGGTTNGGVDTATLSISSTVAVVPKPMITSATYDAALGVLVVTGTSIQANSSGADIDVSKLTFTGEGGATYTLTDSADVERVSATQFNVTLSATDKAAVNLILNKNGTASTDISTYNLAAADDWNTHVTDGDTADNTGNGVTVSNVAVPTITSATYDANSGALTVTGTDFLSRSGATNDIVATAFTFTGEGGATYTLTDSADVEVTSGTAFTLMLSATDKAAVNQITNKNGTSSTSGTTYNLAAAEDWAAGADADVNITDTTGNGITVSNVPAPTITSATYDASTGTLAVTGNGFLSLAGATNDIVASKFTFTGEGGATYTLTDSANVEITSGTAFTLMLSATDKAAVDALLNRNGTSAYDATTYNLAAADDWAAGADAAVNV</sequence>
<keyword evidence="4" id="KW-1185">Reference proteome</keyword>
<proteinExistence type="predicted"/>
<evidence type="ECO:0000313" key="4">
    <source>
        <dbReference type="Proteomes" id="UP000199561"/>
    </source>
</evidence>
<gene>
    <name evidence="3" type="ORF">SAMN05421880_1281</name>
</gene>
<feature type="non-terminal residue" evidence="3">
    <location>
        <position position="1048"/>
    </location>
</feature>
<feature type="compositionally biased region" description="Polar residues" evidence="1">
    <location>
        <begin position="33"/>
        <end position="43"/>
    </location>
</feature>
<dbReference type="AlphaFoldDB" id="A0A1I4T038"/>
<dbReference type="STRING" id="52442.SAMN05421880_1281"/>
<feature type="domain" description="DUF4347" evidence="2">
    <location>
        <begin position="51"/>
        <end position="214"/>
    </location>
</feature>
<dbReference type="Pfam" id="PF14252">
    <property type="entry name" value="DUF4347"/>
    <property type="match status" value="1"/>
</dbReference>
<evidence type="ECO:0000313" key="3">
    <source>
        <dbReference type="EMBL" id="SFM70128.1"/>
    </source>
</evidence>
<organism evidence="3 4">
    <name type="scientific">Nitrosomonas nitrosa</name>
    <dbReference type="NCBI Taxonomy" id="52442"/>
    <lineage>
        <taxon>Bacteria</taxon>
        <taxon>Pseudomonadati</taxon>
        <taxon>Pseudomonadota</taxon>
        <taxon>Betaproteobacteria</taxon>
        <taxon>Nitrosomonadales</taxon>
        <taxon>Nitrosomonadaceae</taxon>
        <taxon>Nitrosomonas</taxon>
    </lineage>
</organism>
<reference evidence="3 4" key="1">
    <citation type="submission" date="2016-10" db="EMBL/GenBank/DDBJ databases">
        <authorList>
            <person name="de Groot N.N."/>
        </authorList>
    </citation>
    <scope>NUCLEOTIDE SEQUENCE [LARGE SCALE GENOMIC DNA]</scope>
    <source>
        <strain evidence="3 4">Nm146</strain>
    </source>
</reference>
<dbReference type="RefSeq" id="WP_177182355.1">
    <property type="nucleotide sequence ID" value="NZ_FOUF01000028.1"/>
</dbReference>
<accession>A0A1I4T038</accession>
<name>A0A1I4T038_9PROT</name>
<protein>
    <recommendedName>
        <fullName evidence="2">DUF4347 domain-containing protein</fullName>
    </recommendedName>
</protein>
<dbReference type="EMBL" id="FOUF01000028">
    <property type="protein sequence ID" value="SFM70128.1"/>
    <property type="molecule type" value="Genomic_DNA"/>
</dbReference>